<dbReference type="AlphaFoldDB" id="A0A9X9Q2W5"/>
<organism evidence="1 2">
    <name type="scientific">Gulo gulo</name>
    <name type="common">Wolverine</name>
    <name type="synonym">Gluton</name>
    <dbReference type="NCBI Taxonomy" id="48420"/>
    <lineage>
        <taxon>Eukaryota</taxon>
        <taxon>Metazoa</taxon>
        <taxon>Chordata</taxon>
        <taxon>Craniata</taxon>
        <taxon>Vertebrata</taxon>
        <taxon>Euteleostomi</taxon>
        <taxon>Mammalia</taxon>
        <taxon>Eutheria</taxon>
        <taxon>Laurasiatheria</taxon>
        <taxon>Carnivora</taxon>
        <taxon>Caniformia</taxon>
        <taxon>Musteloidea</taxon>
        <taxon>Mustelidae</taxon>
        <taxon>Guloninae</taxon>
        <taxon>Gulo</taxon>
    </lineage>
</organism>
<accession>A0A9X9Q2W5</accession>
<dbReference type="EMBL" id="CYRY02026142">
    <property type="protein sequence ID" value="VCW98625.1"/>
    <property type="molecule type" value="Genomic_DNA"/>
</dbReference>
<protein>
    <submittedName>
        <fullName evidence="1">Uncharacterized protein</fullName>
    </submittedName>
</protein>
<name>A0A9X9Q2W5_GULGU</name>
<evidence type="ECO:0000313" key="1">
    <source>
        <dbReference type="EMBL" id="VCW98625.1"/>
    </source>
</evidence>
<feature type="non-terminal residue" evidence="1">
    <location>
        <position position="1"/>
    </location>
</feature>
<evidence type="ECO:0000313" key="2">
    <source>
        <dbReference type="Proteomes" id="UP000269945"/>
    </source>
</evidence>
<feature type="non-terminal residue" evidence="1">
    <location>
        <position position="125"/>
    </location>
</feature>
<dbReference type="Proteomes" id="UP000269945">
    <property type="component" value="Unassembled WGS sequence"/>
</dbReference>
<gene>
    <name evidence="1" type="ORF">BN2614_LOCUS2</name>
</gene>
<keyword evidence="2" id="KW-1185">Reference proteome</keyword>
<reference evidence="1 2" key="1">
    <citation type="submission" date="2018-10" db="EMBL/GenBank/DDBJ databases">
        <authorList>
            <person name="Ekblom R."/>
            <person name="Jareborg N."/>
        </authorList>
    </citation>
    <scope>NUCLEOTIDE SEQUENCE [LARGE SCALE GENOMIC DNA]</scope>
    <source>
        <tissue evidence="1">Muscle</tissue>
    </source>
</reference>
<comment type="caution">
    <text evidence="1">The sequence shown here is derived from an EMBL/GenBank/DDBJ whole genome shotgun (WGS) entry which is preliminary data.</text>
</comment>
<proteinExistence type="predicted"/>
<sequence>NLHIRKEILDTGRQGLGVNTLVPTLSVRGHTALDAVASVREGMPLGRESPRCVREGQALTRKRLCLLAREARSMALRKPMWCAPKASGGGEAKLETCSGKGRTIKTSFTFHGFGEKNRDPVVLLG</sequence>